<dbReference type="Pfam" id="PF22352">
    <property type="entry name" value="K319L-like_PKD"/>
    <property type="match status" value="3"/>
</dbReference>
<sequence length="520" mass="55541">MSTRTYLLALAAIMLFTSASAQQTAKLTSNGIGYLEYLPQGYKNSSGKYPVVISLHGVKEKGNSLADVSRVANVGLPKYVKYGQQYPFILISPQLKTSMGKWTGDYVMQVLNHVRKNLRIDESRIYLTGLSLGGGGVWSVAGTHPETFAAILPICSGYNTLGAAGKIASHDVAVWAFHGDKDHTVSYKVTQNMINALNGSSPKPSPLAKFTIFPGMSHLIWDKVYKQTTALDWMLGFRNGASSPGTNKAPVVSAGGDKKLTLPSSATDLQGSASDADGSITSYSWRKLSGGTVSMSGTSAPKLHLSGLKEGTYNFRLTVKDNKGETKYDDAKVIVVAASANKPPVVSAGPDKTTANPGFTVVGKASDPDGHITAYKWTKISGPNVSLSNTTTPKLWVSNLAGGTYYFRLMVTDNKGTTRHDDMKLVVTSGNVAPHVSAGPDQRTSNPGITLVGKASDEDGYITSYQWQKLSGPAVPLSHTNTPKLWVSNLVPGTYYFRLTIKDNKGAVRSDDVKLVVSSS</sequence>
<proteinExistence type="predicted"/>
<name>A0AAP2DIU3_9BACT</name>
<dbReference type="InterPro" id="IPR022409">
    <property type="entry name" value="PKD/Chitinase_dom"/>
</dbReference>
<accession>A0AAP2DIU3</accession>
<dbReference type="InterPro" id="IPR000801">
    <property type="entry name" value="Esterase-like"/>
</dbReference>
<protein>
    <recommendedName>
        <fullName evidence="2">PKD/Chitinase domain-containing protein</fullName>
    </recommendedName>
</protein>
<feature type="domain" description="PKD/Chitinase" evidence="2">
    <location>
        <begin position="439"/>
        <end position="520"/>
    </location>
</feature>
<dbReference type="InterPro" id="IPR013783">
    <property type="entry name" value="Ig-like_fold"/>
</dbReference>
<dbReference type="Proteomes" id="UP001319200">
    <property type="component" value="Unassembled WGS sequence"/>
</dbReference>
<feature type="chain" id="PRO_5042959071" description="PKD/Chitinase domain-containing protein" evidence="1">
    <location>
        <begin position="22"/>
        <end position="520"/>
    </location>
</feature>
<keyword evidence="1" id="KW-0732">Signal</keyword>
<dbReference type="PANTHER" id="PTHR46182">
    <property type="entry name" value="FI19480P1"/>
    <property type="match status" value="1"/>
</dbReference>
<dbReference type="SUPFAM" id="SSF53474">
    <property type="entry name" value="alpha/beta-Hydrolases"/>
    <property type="match status" value="1"/>
</dbReference>
<evidence type="ECO:0000313" key="3">
    <source>
        <dbReference type="EMBL" id="MBT1697106.1"/>
    </source>
</evidence>
<dbReference type="SUPFAM" id="SSF49299">
    <property type="entry name" value="PKD domain"/>
    <property type="match status" value="3"/>
</dbReference>
<dbReference type="Gene3D" id="3.40.50.1820">
    <property type="entry name" value="alpha/beta hydrolase"/>
    <property type="match status" value="1"/>
</dbReference>
<dbReference type="RefSeq" id="WP_254162844.1">
    <property type="nucleotide sequence ID" value="NZ_JAHESF010000007.1"/>
</dbReference>
<dbReference type="SMART" id="SM00089">
    <property type="entry name" value="PKD"/>
    <property type="match status" value="3"/>
</dbReference>
<feature type="signal peptide" evidence="1">
    <location>
        <begin position="1"/>
        <end position="21"/>
    </location>
</feature>
<evidence type="ECO:0000259" key="2">
    <source>
        <dbReference type="SMART" id="SM00089"/>
    </source>
</evidence>
<evidence type="ECO:0000256" key="1">
    <source>
        <dbReference type="SAM" id="SignalP"/>
    </source>
</evidence>
<dbReference type="CDD" id="cd00146">
    <property type="entry name" value="PKD"/>
    <property type="match status" value="2"/>
</dbReference>
<feature type="domain" description="PKD/Chitinase" evidence="2">
    <location>
        <begin position="251"/>
        <end position="338"/>
    </location>
</feature>
<dbReference type="PANTHER" id="PTHR46182:SF2">
    <property type="entry name" value="FI19480P1"/>
    <property type="match status" value="1"/>
</dbReference>
<keyword evidence="4" id="KW-1185">Reference proteome</keyword>
<evidence type="ECO:0000313" key="4">
    <source>
        <dbReference type="Proteomes" id="UP001319200"/>
    </source>
</evidence>
<dbReference type="AlphaFoldDB" id="A0AAP2DIU3"/>
<feature type="domain" description="PKD/Chitinase" evidence="2">
    <location>
        <begin position="345"/>
        <end position="430"/>
    </location>
</feature>
<dbReference type="Pfam" id="PF00756">
    <property type="entry name" value="Esterase"/>
    <property type="match status" value="1"/>
</dbReference>
<dbReference type="EMBL" id="JAHESF010000007">
    <property type="protein sequence ID" value="MBT1697106.1"/>
    <property type="molecule type" value="Genomic_DNA"/>
</dbReference>
<dbReference type="InterPro" id="IPR035986">
    <property type="entry name" value="PKD_dom_sf"/>
</dbReference>
<reference evidence="3 4" key="1">
    <citation type="submission" date="2021-05" db="EMBL/GenBank/DDBJ databases">
        <title>A Polyphasic approach of four new species of the genus Ohtaekwangia: Ohtaekwangia histidinii sp. nov., Ohtaekwangia cretensis sp. nov., Ohtaekwangia indiensis sp. nov., Ohtaekwangia reichenbachii sp. nov. from diverse environment.</title>
        <authorList>
            <person name="Octaviana S."/>
        </authorList>
    </citation>
    <scope>NUCLEOTIDE SEQUENCE [LARGE SCALE GENOMIC DNA]</scope>
    <source>
        <strain evidence="3 4">PWU4</strain>
    </source>
</reference>
<dbReference type="InterPro" id="IPR029865">
    <property type="entry name" value="KIAA0319-like"/>
</dbReference>
<organism evidence="3 4">
    <name type="scientific">Chryseosolibacter histidini</name>
    <dbReference type="NCBI Taxonomy" id="2782349"/>
    <lineage>
        <taxon>Bacteria</taxon>
        <taxon>Pseudomonadati</taxon>
        <taxon>Bacteroidota</taxon>
        <taxon>Cytophagia</taxon>
        <taxon>Cytophagales</taxon>
        <taxon>Chryseotaleaceae</taxon>
        <taxon>Chryseosolibacter</taxon>
    </lineage>
</organism>
<dbReference type="GO" id="GO:0016020">
    <property type="term" value="C:membrane"/>
    <property type="evidence" value="ECO:0007669"/>
    <property type="project" value="TreeGrafter"/>
</dbReference>
<comment type="caution">
    <text evidence="3">The sequence shown here is derived from an EMBL/GenBank/DDBJ whole genome shotgun (WGS) entry which is preliminary data.</text>
</comment>
<dbReference type="GO" id="GO:0031410">
    <property type="term" value="C:cytoplasmic vesicle"/>
    <property type="evidence" value="ECO:0007669"/>
    <property type="project" value="TreeGrafter"/>
</dbReference>
<gene>
    <name evidence="3" type="ORF">KK083_09485</name>
</gene>
<dbReference type="Gene3D" id="2.60.40.10">
    <property type="entry name" value="Immunoglobulins"/>
    <property type="match status" value="3"/>
</dbReference>
<dbReference type="InterPro" id="IPR029058">
    <property type="entry name" value="AB_hydrolase_fold"/>
</dbReference>